<name>A0ABS2R1D9_9BACI</name>
<feature type="active site" description="Proton acceptor" evidence="3">
    <location>
        <position position="69"/>
    </location>
</feature>
<dbReference type="CDD" id="cd00555">
    <property type="entry name" value="Maf"/>
    <property type="match status" value="1"/>
</dbReference>
<dbReference type="Proteomes" id="UP000823485">
    <property type="component" value="Unassembled WGS sequence"/>
</dbReference>
<reference evidence="4 5" key="1">
    <citation type="submission" date="2021-01" db="EMBL/GenBank/DDBJ databases">
        <title>Genomic Encyclopedia of Type Strains, Phase IV (KMG-IV): sequencing the most valuable type-strain genomes for metagenomic binning, comparative biology and taxonomic classification.</title>
        <authorList>
            <person name="Goeker M."/>
        </authorList>
    </citation>
    <scope>NUCLEOTIDE SEQUENCE [LARGE SCALE GENOMIC DNA]</scope>
    <source>
        <strain evidence="4 5">DSM 105453</strain>
    </source>
</reference>
<dbReference type="EC" id="3.6.1.9" evidence="3"/>
<dbReference type="SUPFAM" id="SSF52972">
    <property type="entry name" value="ITPase-like"/>
    <property type="match status" value="1"/>
</dbReference>
<keyword evidence="2 3" id="KW-0378">Hydrolase</keyword>
<dbReference type="EMBL" id="JAFBFH010000002">
    <property type="protein sequence ID" value="MBM7713452.1"/>
    <property type="molecule type" value="Genomic_DNA"/>
</dbReference>
<gene>
    <name evidence="4" type="ORF">JOC94_000420</name>
</gene>
<sequence length="193" mass="21537">MPRLVLASTSPRRKELLEMLHIPFTVCSPQVDETISDSISPANMVMELAARKAKAVAKHHGDSCVVGADTIVAIHGDMLGKPFDKKHAFQMLQTLSGQTHFVFTGVAVFFADTIETFYEKTEVTFWELSEKEIERYIATDEPLDKAGAYGIQGWGSLLVKEIHGDYFSVVGLPIARVARMLEKIGFPIFQQYE</sequence>
<comment type="caution">
    <text evidence="4">The sequence shown here is derived from an EMBL/GenBank/DDBJ whole genome shotgun (WGS) entry which is preliminary data.</text>
</comment>
<organism evidence="4 5">
    <name type="scientific">Siminovitchia thermophila</name>
    <dbReference type="NCBI Taxonomy" id="1245522"/>
    <lineage>
        <taxon>Bacteria</taxon>
        <taxon>Bacillati</taxon>
        <taxon>Bacillota</taxon>
        <taxon>Bacilli</taxon>
        <taxon>Bacillales</taxon>
        <taxon>Bacillaceae</taxon>
        <taxon>Siminovitchia</taxon>
    </lineage>
</organism>
<feature type="site" description="Important for substrate specificity" evidence="3">
    <location>
        <position position="70"/>
    </location>
</feature>
<comment type="subcellular location">
    <subcellularLocation>
        <location evidence="3">Cytoplasm</location>
    </subcellularLocation>
</comment>
<feature type="site" description="Important for substrate specificity" evidence="3">
    <location>
        <position position="152"/>
    </location>
</feature>
<accession>A0ABS2R1D9</accession>
<comment type="function">
    <text evidence="3">Nucleoside triphosphate pyrophosphatase that hydrolyzes dTTP and UTP. May have a dual role in cell division arrest and in preventing the incorporation of modified nucleotides into cellular nucleic acids.</text>
</comment>
<dbReference type="Gene3D" id="3.90.950.10">
    <property type="match status" value="1"/>
</dbReference>
<keyword evidence="5" id="KW-1185">Reference proteome</keyword>
<evidence type="ECO:0000313" key="5">
    <source>
        <dbReference type="Proteomes" id="UP000823485"/>
    </source>
</evidence>
<dbReference type="PANTHER" id="PTHR43213">
    <property type="entry name" value="BIFUNCTIONAL DTTP/UTP PYROPHOSPHATASE/METHYLTRANSFERASE PROTEIN-RELATED"/>
    <property type="match status" value="1"/>
</dbReference>
<dbReference type="RefSeq" id="WP_205178221.1">
    <property type="nucleotide sequence ID" value="NZ_JAFBFH010000002.1"/>
</dbReference>
<evidence type="ECO:0000256" key="2">
    <source>
        <dbReference type="ARBA" id="ARBA00022801"/>
    </source>
</evidence>
<comment type="catalytic activity">
    <reaction evidence="3">
        <text>dTTP + H2O = dTMP + diphosphate + H(+)</text>
        <dbReference type="Rhea" id="RHEA:28534"/>
        <dbReference type="ChEBI" id="CHEBI:15377"/>
        <dbReference type="ChEBI" id="CHEBI:15378"/>
        <dbReference type="ChEBI" id="CHEBI:33019"/>
        <dbReference type="ChEBI" id="CHEBI:37568"/>
        <dbReference type="ChEBI" id="CHEBI:63528"/>
        <dbReference type="EC" id="3.6.1.9"/>
    </reaction>
</comment>
<keyword evidence="3" id="KW-0963">Cytoplasm</keyword>
<keyword evidence="3" id="KW-0546">Nucleotide metabolism</keyword>
<dbReference type="HAMAP" id="MF_00528">
    <property type="entry name" value="Maf"/>
    <property type="match status" value="1"/>
</dbReference>
<dbReference type="InterPro" id="IPR029001">
    <property type="entry name" value="ITPase-like_fam"/>
</dbReference>
<dbReference type="PIRSF" id="PIRSF006305">
    <property type="entry name" value="Maf"/>
    <property type="match status" value="1"/>
</dbReference>
<dbReference type="PANTHER" id="PTHR43213:SF5">
    <property type="entry name" value="BIFUNCTIONAL DTTP_UTP PYROPHOSPHATASE_METHYLTRANSFERASE PROTEIN-RELATED"/>
    <property type="match status" value="1"/>
</dbReference>
<comment type="similarity">
    <text evidence="3">Belongs to the Maf family. YhdE subfamily.</text>
</comment>
<feature type="site" description="Important for substrate specificity" evidence="3">
    <location>
        <position position="12"/>
    </location>
</feature>
<proteinExistence type="inferred from homology"/>
<evidence type="ECO:0000256" key="1">
    <source>
        <dbReference type="ARBA" id="ARBA00001968"/>
    </source>
</evidence>
<dbReference type="Pfam" id="PF02545">
    <property type="entry name" value="Maf"/>
    <property type="match status" value="1"/>
</dbReference>
<comment type="cofactor">
    <cofactor evidence="1 3">
        <name>a divalent metal cation</name>
        <dbReference type="ChEBI" id="CHEBI:60240"/>
    </cofactor>
</comment>
<comment type="catalytic activity">
    <reaction evidence="3">
        <text>UTP + H2O = UMP + diphosphate + H(+)</text>
        <dbReference type="Rhea" id="RHEA:29395"/>
        <dbReference type="ChEBI" id="CHEBI:15377"/>
        <dbReference type="ChEBI" id="CHEBI:15378"/>
        <dbReference type="ChEBI" id="CHEBI:33019"/>
        <dbReference type="ChEBI" id="CHEBI:46398"/>
        <dbReference type="ChEBI" id="CHEBI:57865"/>
        <dbReference type="EC" id="3.6.1.9"/>
    </reaction>
</comment>
<protein>
    <recommendedName>
        <fullName evidence="3">dTTP/UTP pyrophosphatase</fullName>
        <shortName evidence="3">dTTPase/UTPase</shortName>
        <ecNumber evidence="3">3.6.1.9</ecNumber>
    </recommendedName>
    <alternativeName>
        <fullName evidence="3">Nucleoside triphosphate pyrophosphatase</fullName>
    </alternativeName>
    <alternativeName>
        <fullName evidence="3">Nucleotide pyrophosphatase</fullName>
        <shortName evidence="3">Nucleotide PPase</shortName>
    </alternativeName>
</protein>
<evidence type="ECO:0000313" key="4">
    <source>
        <dbReference type="EMBL" id="MBM7713452.1"/>
    </source>
</evidence>
<dbReference type="NCBIfam" id="TIGR00172">
    <property type="entry name" value="maf"/>
    <property type="match status" value="1"/>
</dbReference>
<evidence type="ECO:0000256" key="3">
    <source>
        <dbReference type="HAMAP-Rule" id="MF_00528"/>
    </source>
</evidence>
<dbReference type="InterPro" id="IPR003697">
    <property type="entry name" value="Maf-like"/>
</dbReference>
<comment type="caution">
    <text evidence="3">Lacks conserved residue(s) required for the propagation of feature annotation.</text>
</comment>